<dbReference type="KEGG" id="pda:103714390"/>
<name>A0A8B7CIA9_PHODC</name>
<reference evidence="3" key="2">
    <citation type="submission" date="2025-08" db="UniProtKB">
        <authorList>
            <consortium name="RefSeq"/>
        </authorList>
    </citation>
    <scope>IDENTIFICATION</scope>
    <source>
        <tissue evidence="3">Young leaves</tissue>
    </source>
</reference>
<evidence type="ECO:0000256" key="1">
    <source>
        <dbReference type="ARBA" id="ARBA00005437"/>
    </source>
</evidence>
<dbReference type="InterPro" id="IPR025659">
    <property type="entry name" value="Tubby-like_C"/>
</dbReference>
<evidence type="ECO:0000313" key="3">
    <source>
        <dbReference type="RefSeq" id="XP_008799837.2"/>
    </source>
</evidence>
<evidence type="ECO:0000313" key="2">
    <source>
        <dbReference type="Proteomes" id="UP000228380"/>
    </source>
</evidence>
<keyword evidence="2" id="KW-1185">Reference proteome</keyword>
<dbReference type="InterPro" id="IPR038595">
    <property type="entry name" value="LOR_sf"/>
</dbReference>
<dbReference type="Proteomes" id="UP000228380">
    <property type="component" value="Chromosome 3"/>
</dbReference>
<dbReference type="SUPFAM" id="SSF54518">
    <property type="entry name" value="Tubby C-terminal domain-like"/>
    <property type="match status" value="1"/>
</dbReference>
<dbReference type="AlphaFoldDB" id="A0A8B7CIA9"/>
<dbReference type="OrthoDB" id="97518at2759"/>
<dbReference type="InterPro" id="IPR007612">
    <property type="entry name" value="LOR"/>
</dbReference>
<dbReference type="Gene3D" id="2.40.160.200">
    <property type="entry name" value="LURP1-related"/>
    <property type="match status" value="1"/>
</dbReference>
<dbReference type="Pfam" id="PF04525">
    <property type="entry name" value="LOR"/>
    <property type="match status" value="1"/>
</dbReference>
<dbReference type="PANTHER" id="PTHR31087:SF58">
    <property type="entry name" value="OS07G0230700 PROTEIN"/>
    <property type="match status" value="1"/>
</dbReference>
<gene>
    <name evidence="3" type="primary">LOC103714390</name>
</gene>
<comment type="similarity">
    <text evidence="1">Belongs to the LOR family.</text>
</comment>
<dbReference type="GeneID" id="103714390"/>
<protein>
    <submittedName>
        <fullName evidence="3">Protein LURP-one-related 15-like</fullName>
    </submittedName>
</protein>
<sequence>MATPSTAPLGSAVAVAVVGPQFCAPYPVDLTVTKKAISLTDGDFAVTDVNGTVVFKVKGTFLSIRDRRVLLDSAGNPLVSMQQKIMSAHRRWQVYRGDSSDSKDLLFSVRKSSLIQFKTALDVFLAANTSEQACDFKIKGSYFERSCTIYLGESNTIIAQMSRKYTVKNIVLGKDTFGVTVYPNVDHAFVVALIVILDEINRDRDGSD</sequence>
<reference evidence="2" key="1">
    <citation type="journal article" date="2019" name="Nat. Commun.">
        <title>Genome-wide association mapping of date palm fruit traits.</title>
        <authorList>
            <person name="Hazzouri K.M."/>
            <person name="Gros-Balthazard M."/>
            <person name="Flowers J.M."/>
            <person name="Copetti D."/>
            <person name="Lemansour A."/>
            <person name="Lebrun M."/>
            <person name="Masmoudi K."/>
            <person name="Ferrand S."/>
            <person name="Dhar M.I."/>
            <person name="Fresquez Z.A."/>
            <person name="Rosas U."/>
            <person name="Zhang J."/>
            <person name="Talag J."/>
            <person name="Lee S."/>
            <person name="Kudrna D."/>
            <person name="Powell R.F."/>
            <person name="Leitch I.J."/>
            <person name="Krueger R.R."/>
            <person name="Wing R.A."/>
            <person name="Amiri K.M.A."/>
            <person name="Purugganan M.D."/>
        </authorList>
    </citation>
    <scope>NUCLEOTIDE SEQUENCE [LARGE SCALE GENOMIC DNA]</scope>
    <source>
        <strain evidence="2">cv. Khalas</strain>
    </source>
</reference>
<proteinExistence type="inferred from homology"/>
<dbReference type="RefSeq" id="XP_008799837.2">
    <property type="nucleotide sequence ID" value="XM_008801615.3"/>
</dbReference>
<accession>A0A8B7CIA9</accession>
<organism evidence="2 3">
    <name type="scientific">Phoenix dactylifera</name>
    <name type="common">Date palm</name>
    <dbReference type="NCBI Taxonomy" id="42345"/>
    <lineage>
        <taxon>Eukaryota</taxon>
        <taxon>Viridiplantae</taxon>
        <taxon>Streptophyta</taxon>
        <taxon>Embryophyta</taxon>
        <taxon>Tracheophyta</taxon>
        <taxon>Spermatophyta</taxon>
        <taxon>Magnoliopsida</taxon>
        <taxon>Liliopsida</taxon>
        <taxon>Arecaceae</taxon>
        <taxon>Coryphoideae</taxon>
        <taxon>Phoeniceae</taxon>
        <taxon>Phoenix</taxon>
    </lineage>
</organism>
<dbReference type="PANTHER" id="PTHR31087">
    <property type="match status" value="1"/>
</dbReference>